<feature type="chain" id="PRO_5046007432" evidence="1">
    <location>
        <begin position="24"/>
        <end position="552"/>
    </location>
</feature>
<dbReference type="Pfam" id="PF00496">
    <property type="entry name" value="SBP_bac_5"/>
    <property type="match status" value="1"/>
</dbReference>
<dbReference type="InterPro" id="IPR039424">
    <property type="entry name" value="SBP_5"/>
</dbReference>
<reference evidence="4" key="1">
    <citation type="journal article" date="2019" name="Int. J. Syst. Evol. Microbiol.">
        <title>The Global Catalogue of Microorganisms (GCM) 10K type strain sequencing project: providing services to taxonomists for standard genome sequencing and annotation.</title>
        <authorList>
            <consortium name="The Broad Institute Genomics Platform"/>
            <consortium name="The Broad Institute Genome Sequencing Center for Infectious Disease"/>
            <person name="Wu L."/>
            <person name="Ma J."/>
        </authorList>
    </citation>
    <scope>NUCLEOTIDE SEQUENCE [LARGE SCALE GENOMIC DNA]</scope>
    <source>
        <strain evidence="4">CGMCC 1.12859</strain>
    </source>
</reference>
<evidence type="ECO:0000313" key="3">
    <source>
        <dbReference type="EMBL" id="MFC7182076.1"/>
    </source>
</evidence>
<evidence type="ECO:0000259" key="2">
    <source>
        <dbReference type="Pfam" id="PF00496"/>
    </source>
</evidence>
<dbReference type="PROSITE" id="PS51257">
    <property type="entry name" value="PROKAR_LIPOPROTEIN"/>
    <property type="match status" value="1"/>
</dbReference>
<comment type="caution">
    <text evidence="3">The sequence shown here is derived from an EMBL/GenBank/DDBJ whole genome shotgun (WGS) entry which is preliminary data.</text>
</comment>
<organism evidence="3 4">
    <name type="scientific">Kitasatospora paranensis</name>
    <dbReference type="NCBI Taxonomy" id="258053"/>
    <lineage>
        <taxon>Bacteria</taxon>
        <taxon>Bacillati</taxon>
        <taxon>Actinomycetota</taxon>
        <taxon>Actinomycetes</taxon>
        <taxon>Kitasatosporales</taxon>
        <taxon>Streptomycetaceae</taxon>
        <taxon>Kitasatospora</taxon>
    </lineage>
</organism>
<dbReference type="PANTHER" id="PTHR30290:SF83">
    <property type="entry name" value="ABC TRANSPORTER SUBSTRATE-BINDING PROTEIN"/>
    <property type="match status" value="1"/>
</dbReference>
<dbReference type="Gene3D" id="3.40.190.10">
    <property type="entry name" value="Periplasmic binding protein-like II"/>
    <property type="match status" value="1"/>
</dbReference>
<feature type="signal peptide" evidence="1">
    <location>
        <begin position="1"/>
        <end position="23"/>
    </location>
</feature>
<feature type="domain" description="Solute-binding protein family 5" evidence="2">
    <location>
        <begin position="89"/>
        <end position="462"/>
    </location>
</feature>
<dbReference type="Proteomes" id="UP001596435">
    <property type="component" value="Unassembled WGS sequence"/>
</dbReference>
<proteinExistence type="predicted"/>
<dbReference type="RefSeq" id="WP_380231722.1">
    <property type="nucleotide sequence ID" value="NZ_JBHSVH010000002.1"/>
</dbReference>
<dbReference type="InterPro" id="IPR000914">
    <property type="entry name" value="SBP_5_dom"/>
</dbReference>
<evidence type="ECO:0000313" key="4">
    <source>
        <dbReference type="Proteomes" id="UP001596435"/>
    </source>
</evidence>
<dbReference type="CDD" id="cd08506">
    <property type="entry name" value="PBP2_clavulanate_OppA2"/>
    <property type="match status" value="1"/>
</dbReference>
<dbReference type="PIRSF" id="PIRSF002741">
    <property type="entry name" value="MppA"/>
    <property type="match status" value="1"/>
</dbReference>
<evidence type="ECO:0000256" key="1">
    <source>
        <dbReference type="SAM" id="SignalP"/>
    </source>
</evidence>
<dbReference type="EMBL" id="JBHTAJ010000040">
    <property type="protein sequence ID" value="MFC7182076.1"/>
    <property type="molecule type" value="Genomic_DNA"/>
</dbReference>
<dbReference type="InterPro" id="IPR030678">
    <property type="entry name" value="Peptide/Ni-bd"/>
</dbReference>
<keyword evidence="4" id="KW-1185">Reference proteome</keyword>
<name>A0ABW2FXX0_9ACTN</name>
<accession>A0ABW2FXX0</accession>
<keyword evidence="1" id="KW-0732">Signal</keyword>
<gene>
    <name evidence="3" type="ORF">ACFQMG_21230</name>
</gene>
<dbReference type="Gene3D" id="3.10.105.10">
    <property type="entry name" value="Dipeptide-binding Protein, Domain 3"/>
    <property type="match status" value="1"/>
</dbReference>
<protein>
    <submittedName>
        <fullName evidence="3">ABC transporter substrate-binding protein</fullName>
    </submittedName>
</protein>
<dbReference type="SUPFAM" id="SSF53850">
    <property type="entry name" value="Periplasmic binding protein-like II"/>
    <property type="match status" value="1"/>
</dbReference>
<sequence length="552" mass="59235">MMRNTRAVSLTALAASAALGLTACGGGPGSASGRSTDRVKGGTLTYYASYDFDHLDPQRNYTIAAMNLGHILYRSLTYWEKQTDGSTKLVGDLSTDAGTPSDDAKTWTFHLNKGIKWQDGTEVTSADVKYGVERSFDPDLAGGATYGQQWLVGGNGYKGPKQGELASIRTPDPYTIVFKLNRSVSDFNQATAIGTFAAVPKAHDTGATYDTHVWSDGPYMIGTYTRGKELTLVRNPHWSAGTDRLREQNVDRINVKIGLDGSAIDQLMKTDGSDAHTAVSGQTVASTDLQTFSSDPQLRSRFHSIASLSINYLAINTATVTDLKVRQAIGYAINKQTVRGGFGGSAYGDYATTFLNPKIPGRLAAAPYGSDPAGNQAKAKQLLAESGQKNVTLSLAVMSEKVGDAIHDALAQVGITVNVKRIDASTYFSNIGNVSNHYDLMWADWFADYPSGSAVITPLLSARVITQTGNWNFAQLNDAATEKEIDRISTLTDPGAVSAAWGKLDVDILTRTAAVVPLIYTKMNYLEGSKVGGLQEDNVIGTMNLAKVYLKK</sequence>
<dbReference type="PANTHER" id="PTHR30290">
    <property type="entry name" value="PERIPLASMIC BINDING COMPONENT OF ABC TRANSPORTER"/>
    <property type="match status" value="1"/>
</dbReference>